<accession>A0A919B4B0</accession>
<evidence type="ECO:0000313" key="2">
    <source>
        <dbReference type="Proteomes" id="UP000638313"/>
    </source>
</evidence>
<dbReference type="Proteomes" id="UP000638313">
    <property type="component" value="Unassembled WGS sequence"/>
</dbReference>
<proteinExistence type="predicted"/>
<name>A0A919B4B0_9ACTN</name>
<keyword evidence="2" id="KW-1185">Reference proteome</keyword>
<dbReference type="AlphaFoldDB" id="A0A919B4B0"/>
<reference evidence="1" key="2">
    <citation type="submission" date="2020-09" db="EMBL/GenBank/DDBJ databases">
        <authorList>
            <person name="Sun Q."/>
            <person name="Ohkuma M."/>
        </authorList>
    </citation>
    <scope>NUCLEOTIDE SEQUENCE</scope>
    <source>
        <strain evidence="1">JCM 4059</strain>
    </source>
</reference>
<protein>
    <submittedName>
        <fullName evidence="1">Uncharacterized protein</fullName>
    </submittedName>
</protein>
<comment type="caution">
    <text evidence="1">The sequence shown here is derived from an EMBL/GenBank/DDBJ whole genome shotgun (WGS) entry which is preliminary data.</text>
</comment>
<gene>
    <name evidence="1" type="ORF">GCM10010218_29680</name>
</gene>
<dbReference type="EMBL" id="BNBD01000005">
    <property type="protein sequence ID" value="GHF46467.1"/>
    <property type="molecule type" value="Genomic_DNA"/>
</dbReference>
<evidence type="ECO:0000313" key="1">
    <source>
        <dbReference type="EMBL" id="GHF46467.1"/>
    </source>
</evidence>
<sequence>MADSDSGYGIQRPREWADPRQADVVRFHRKREAARGRARGRGAWRGCTVCAGRGETVMVGEGGRPFAVRCVACTLE</sequence>
<reference evidence="1" key="1">
    <citation type="journal article" date="2014" name="Int. J. Syst. Evol. Microbiol.">
        <title>Complete genome sequence of Corynebacterium casei LMG S-19264T (=DSM 44701T), isolated from a smear-ripened cheese.</title>
        <authorList>
            <consortium name="US DOE Joint Genome Institute (JGI-PGF)"/>
            <person name="Walter F."/>
            <person name="Albersmeier A."/>
            <person name="Kalinowski J."/>
            <person name="Ruckert C."/>
        </authorList>
    </citation>
    <scope>NUCLEOTIDE SEQUENCE</scope>
    <source>
        <strain evidence="1">JCM 4059</strain>
    </source>
</reference>
<dbReference type="RefSeq" id="WP_190130018.1">
    <property type="nucleotide sequence ID" value="NZ_BNBD01000005.1"/>
</dbReference>
<organism evidence="1 2">
    <name type="scientific">Streptomyces mashuensis</name>
    <dbReference type="NCBI Taxonomy" id="33904"/>
    <lineage>
        <taxon>Bacteria</taxon>
        <taxon>Bacillati</taxon>
        <taxon>Actinomycetota</taxon>
        <taxon>Actinomycetes</taxon>
        <taxon>Kitasatosporales</taxon>
        <taxon>Streptomycetaceae</taxon>
        <taxon>Streptomyces</taxon>
    </lineage>
</organism>